<evidence type="ECO:0000256" key="5">
    <source>
        <dbReference type="ARBA" id="ARBA00022840"/>
    </source>
</evidence>
<dbReference type="PANTHER" id="PTHR11946:SF111">
    <property type="entry name" value="VALINE--TRNA LIGASE"/>
    <property type="match status" value="1"/>
</dbReference>
<dbReference type="InterPro" id="IPR009008">
    <property type="entry name" value="Val/Leu/Ile-tRNA-synth_edit"/>
</dbReference>
<dbReference type="SUPFAM" id="SSF50677">
    <property type="entry name" value="ValRS/IleRS/LeuRS editing domain"/>
    <property type="match status" value="1"/>
</dbReference>
<evidence type="ECO:0000313" key="12">
    <source>
        <dbReference type="WBParaSite" id="PDA_v2.g28389.t1"/>
    </source>
</evidence>
<accession>A0A914QM22</accession>
<evidence type="ECO:0000256" key="8">
    <source>
        <dbReference type="ARBA" id="ARBA00029936"/>
    </source>
</evidence>
<dbReference type="GO" id="GO:0005829">
    <property type="term" value="C:cytosol"/>
    <property type="evidence" value="ECO:0007669"/>
    <property type="project" value="TreeGrafter"/>
</dbReference>
<evidence type="ECO:0000256" key="1">
    <source>
        <dbReference type="ARBA" id="ARBA00005594"/>
    </source>
</evidence>
<proteinExistence type="inferred from homology"/>
<evidence type="ECO:0000313" key="11">
    <source>
        <dbReference type="Proteomes" id="UP000887578"/>
    </source>
</evidence>
<evidence type="ECO:0000256" key="4">
    <source>
        <dbReference type="ARBA" id="ARBA00022741"/>
    </source>
</evidence>
<keyword evidence="5 9" id="KW-0067">ATP-binding</keyword>
<dbReference type="EC" id="6.1.1.9" evidence="2"/>
<dbReference type="InterPro" id="IPR002303">
    <property type="entry name" value="Valyl-tRNA_ligase"/>
</dbReference>
<keyword evidence="6 9" id="KW-0648">Protein biosynthesis</keyword>
<organism evidence="11 12">
    <name type="scientific">Panagrolaimus davidi</name>
    <dbReference type="NCBI Taxonomy" id="227884"/>
    <lineage>
        <taxon>Eukaryota</taxon>
        <taxon>Metazoa</taxon>
        <taxon>Ecdysozoa</taxon>
        <taxon>Nematoda</taxon>
        <taxon>Chromadorea</taxon>
        <taxon>Rhabditida</taxon>
        <taxon>Tylenchina</taxon>
        <taxon>Panagrolaimomorpha</taxon>
        <taxon>Panagrolaimoidea</taxon>
        <taxon>Panagrolaimidae</taxon>
        <taxon>Panagrolaimus</taxon>
    </lineage>
</organism>
<dbReference type="GO" id="GO:0006438">
    <property type="term" value="P:valyl-tRNA aminoacylation"/>
    <property type="evidence" value="ECO:0007669"/>
    <property type="project" value="InterPro"/>
</dbReference>
<dbReference type="Gene3D" id="3.40.50.620">
    <property type="entry name" value="HUPs"/>
    <property type="match status" value="2"/>
</dbReference>
<evidence type="ECO:0000256" key="2">
    <source>
        <dbReference type="ARBA" id="ARBA00013169"/>
    </source>
</evidence>
<evidence type="ECO:0000256" key="7">
    <source>
        <dbReference type="ARBA" id="ARBA00023146"/>
    </source>
</evidence>
<keyword evidence="11" id="KW-1185">Reference proteome</keyword>
<sequence>MILPPPNVTGNLHLGHALTVVMEDSICRYHRRIGKNVEWYPGFDHAGIATQTVVERQLFKETGILRSQMLKDEFFQRCNEWKDIRINTITSQLKKTGASLNWKNTYYTMDDKFSSAVTLAFCRFHSDGFIFREKKLINWCPTLRSAISDQEVDSITVEGKSKVTPSLQSSVKKEVEVGVLHLIRYELLNRASSDPEYLEVGTTRPETLFADMALAVNPNDQKNCKFIGKSVKHPLTDKVLPVIGDEAVKIDKGTGILKVTPSHDFVDYDIAKRHPDIFGNNYLSCIDEEGKLIDAGKFNGIDRLEVKPKIIEELICLEAYGGAIEQGTTQIPVCSRTGDFIEPMLKEQWFMECKEMNQNVLNEIERGNIITFPEGNRQKLIDWLSYDEPWCLSRQLVWGHQIPAYQQSDGSWIVSDKTIENCKRDNDVLDTWFSSALIPLIVRGWPYSKIPTVPINLMETGNDIIGFWVARMLILCQHLSGKLPFEKILLHGLVRDSAGRKMSKSLGNVIDPLDIIEGISQDSMIQRLKDSNLCEQEISKLGVF</sequence>
<evidence type="ECO:0000256" key="3">
    <source>
        <dbReference type="ARBA" id="ARBA00022598"/>
    </source>
</evidence>
<dbReference type="InterPro" id="IPR002300">
    <property type="entry name" value="aa-tRNA-synth_Ia"/>
</dbReference>
<dbReference type="PANTHER" id="PTHR11946">
    <property type="entry name" value="VALYL-TRNA SYNTHETASES"/>
    <property type="match status" value="1"/>
</dbReference>
<dbReference type="InterPro" id="IPR014729">
    <property type="entry name" value="Rossmann-like_a/b/a_fold"/>
</dbReference>
<dbReference type="WBParaSite" id="PDA_v2.g28389.t1">
    <property type="protein sequence ID" value="PDA_v2.g28389.t1"/>
    <property type="gene ID" value="PDA_v2.g28389"/>
</dbReference>
<keyword evidence="3 9" id="KW-0436">Ligase</keyword>
<evidence type="ECO:0000256" key="6">
    <source>
        <dbReference type="ARBA" id="ARBA00022917"/>
    </source>
</evidence>
<dbReference type="InterPro" id="IPR001412">
    <property type="entry name" value="aa-tRNA-synth_I_CS"/>
</dbReference>
<dbReference type="GO" id="GO:0004832">
    <property type="term" value="F:valine-tRNA ligase activity"/>
    <property type="evidence" value="ECO:0007669"/>
    <property type="project" value="UniProtKB-EC"/>
</dbReference>
<evidence type="ECO:0000259" key="10">
    <source>
        <dbReference type="Pfam" id="PF00133"/>
    </source>
</evidence>
<evidence type="ECO:0000256" key="9">
    <source>
        <dbReference type="RuleBase" id="RU363035"/>
    </source>
</evidence>
<dbReference type="GO" id="GO:0005524">
    <property type="term" value="F:ATP binding"/>
    <property type="evidence" value="ECO:0007669"/>
    <property type="project" value="UniProtKB-KW"/>
</dbReference>
<keyword evidence="7 9" id="KW-0030">Aminoacyl-tRNA synthetase</keyword>
<dbReference type="Gene3D" id="3.90.740.10">
    <property type="entry name" value="Valyl/Leucyl/Isoleucyl-tRNA synthetase, editing domain"/>
    <property type="match status" value="1"/>
</dbReference>
<protein>
    <recommendedName>
        <fullName evidence="2">valine--tRNA ligase</fullName>
        <ecNumber evidence="2">6.1.1.9</ecNumber>
    </recommendedName>
    <alternativeName>
        <fullName evidence="8">Valyl-tRNA synthetase</fullName>
    </alternativeName>
</protein>
<feature type="domain" description="Aminoacyl-tRNA synthetase class Ia" evidence="10">
    <location>
        <begin position="2"/>
        <end position="420"/>
    </location>
</feature>
<comment type="similarity">
    <text evidence="1 9">Belongs to the class-I aminoacyl-tRNA synthetase family.</text>
</comment>
<dbReference type="PROSITE" id="PS00178">
    <property type="entry name" value="AA_TRNA_LIGASE_I"/>
    <property type="match status" value="1"/>
</dbReference>
<name>A0A914QM22_9BILA</name>
<dbReference type="GO" id="GO:0002161">
    <property type="term" value="F:aminoacyl-tRNA deacylase activity"/>
    <property type="evidence" value="ECO:0007669"/>
    <property type="project" value="InterPro"/>
</dbReference>
<keyword evidence="4 9" id="KW-0547">Nucleotide-binding</keyword>
<dbReference type="AlphaFoldDB" id="A0A914QM22"/>
<dbReference type="PRINTS" id="PR00986">
    <property type="entry name" value="TRNASYNTHVAL"/>
</dbReference>
<dbReference type="Proteomes" id="UP000887578">
    <property type="component" value="Unplaced"/>
</dbReference>
<dbReference type="SUPFAM" id="SSF52374">
    <property type="entry name" value="Nucleotidylyl transferase"/>
    <property type="match status" value="1"/>
</dbReference>
<dbReference type="Pfam" id="PF00133">
    <property type="entry name" value="tRNA-synt_1"/>
    <property type="match status" value="1"/>
</dbReference>
<reference evidence="12" key="1">
    <citation type="submission" date="2022-11" db="UniProtKB">
        <authorList>
            <consortium name="WormBaseParasite"/>
        </authorList>
    </citation>
    <scope>IDENTIFICATION</scope>
</reference>